<sequence>MSTDRINLIYVASIGRSGTTLFESMLGAHPHLATCGEVHLWPHEIMMGGVRPCGSGHYVQTCPFWQEMEARVDPLHQPGPQLHHFREHHDGGRTVRWQRWNDFAPGPLAPRVQAQIDQYGANNEALFRYFRDLVTERTGTRPEWIVDASKDPYRLLWLLRSGRFNIKVVHMVKHPCGFAYSVTKPWVQSPRWPSAVPRLYYTARQSTAWVIQNHLFGRIAEHHLTADDYMLMQYETLASTPHDTFEQACQMIGLPYVPEAVTDFRDGSQFTIAGNPMRYEDRGIELDERWKRDLPPSSRSLARTITTVNRRSFGYA</sequence>
<protein>
    <recommendedName>
        <fullName evidence="3">Sulfotransferase family protein</fullName>
    </recommendedName>
</protein>
<dbReference type="OrthoDB" id="550698at2"/>
<dbReference type="RefSeq" id="WP_098060644.1">
    <property type="nucleotide sequence ID" value="NZ_PDEP01000001.1"/>
</dbReference>
<dbReference type="Proteomes" id="UP000221024">
    <property type="component" value="Unassembled WGS sequence"/>
</dbReference>
<organism evidence="1 2">
    <name type="scientific">Longimonas halophila</name>
    <dbReference type="NCBI Taxonomy" id="1469170"/>
    <lineage>
        <taxon>Bacteria</taxon>
        <taxon>Pseudomonadati</taxon>
        <taxon>Rhodothermota</taxon>
        <taxon>Rhodothermia</taxon>
        <taxon>Rhodothermales</taxon>
        <taxon>Salisaetaceae</taxon>
        <taxon>Longimonas</taxon>
    </lineage>
</organism>
<evidence type="ECO:0008006" key="3">
    <source>
        <dbReference type="Google" id="ProtNLM"/>
    </source>
</evidence>
<evidence type="ECO:0000313" key="1">
    <source>
        <dbReference type="EMBL" id="PEN09245.1"/>
    </source>
</evidence>
<dbReference type="AlphaFoldDB" id="A0A2H3P8M9"/>
<comment type="caution">
    <text evidence="1">The sequence shown here is derived from an EMBL/GenBank/DDBJ whole genome shotgun (WGS) entry which is preliminary data.</text>
</comment>
<dbReference type="Gene3D" id="3.40.50.300">
    <property type="entry name" value="P-loop containing nucleotide triphosphate hydrolases"/>
    <property type="match status" value="1"/>
</dbReference>
<name>A0A2H3P8M9_9BACT</name>
<evidence type="ECO:0000313" key="2">
    <source>
        <dbReference type="Proteomes" id="UP000221024"/>
    </source>
</evidence>
<dbReference type="SUPFAM" id="SSF52540">
    <property type="entry name" value="P-loop containing nucleoside triphosphate hydrolases"/>
    <property type="match status" value="1"/>
</dbReference>
<dbReference type="InterPro" id="IPR027417">
    <property type="entry name" value="P-loop_NTPase"/>
</dbReference>
<reference evidence="1 2" key="1">
    <citation type="submission" date="2017-10" db="EMBL/GenBank/DDBJ databases">
        <title>Draft genome of Longimonas halophila.</title>
        <authorList>
            <person name="Goh K.M."/>
            <person name="Shamsir M.S."/>
            <person name="Lim S.W."/>
        </authorList>
    </citation>
    <scope>NUCLEOTIDE SEQUENCE [LARGE SCALE GENOMIC DNA]</scope>
    <source>
        <strain evidence="1 2">KCTC 42399</strain>
    </source>
</reference>
<dbReference type="EMBL" id="PDEP01000001">
    <property type="protein sequence ID" value="PEN09245.1"/>
    <property type="molecule type" value="Genomic_DNA"/>
</dbReference>
<accession>A0A2H3P8M9</accession>
<gene>
    <name evidence="1" type="ORF">CRI93_00510</name>
</gene>
<dbReference type="Pfam" id="PF13469">
    <property type="entry name" value="Sulfotransfer_3"/>
    <property type="match status" value="1"/>
</dbReference>
<keyword evidence="2" id="KW-1185">Reference proteome</keyword>
<proteinExistence type="predicted"/>